<dbReference type="Gene3D" id="3.30.450.20">
    <property type="entry name" value="PAS domain"/>
    <property type="match status" value="1"/>
</dbReference>
<evidence type="ECO:0000313" key="3">
    <source>
        <dbReference type="EMBL" id="MBC4014991.1"/>
    </source>
</evidence>
<feature type="domain" description="PAC" evidence="2">
    <location>
        <begin position="89"/>
        <end position="141"/>
    </location>
</feature>
<dbReference type="EMBL" id="JACOMF010000005">
    <property type="protein sequence ID" value="MBC4014991.1"/>
    <property type="molecule type" value="Genomic_DNA"/>
</dbReference>
<dbReference type="Proteomes" id="UP000600101">
    <property type="component" value="Unassembled WGS sequence"/>
</dbReference>
<feature type="domain" description="PAS" evidence="1">
    <location>
        <begin position="16"/>
        <end position="81"/>
    </location>
</feature>
<dbReference type="GO" id="GO:0006355">
    <property type="term" value="P:regulation of DNA-templated transcription"/>
    <property type="evidence" value="ECO:0007669"/>
    <property type="project" value="InterPro"/>
</dbReference>
<dbReference type="PROSITE" id="PS50113">
    <property type="entry name" value="PAC"/>
    <property type="match status" value="1"/>
</dbReference>
<dbReference type="InterPro" id="IPR013767">
    <property type="entry name" value="PAS_fold"/>
</dbReference>
<dbReference type="Pfam" id="PF00989">
    <property type="entry name" value="PAS"/>
    <property type="match status" value="1"/>
</dbReference>
<dbReference type="InterPro" id="IPR001610">
    <property type="entry name" value="PAC"/>
</dbReference>
<dbReference type="SUPFAM" id="SSF55785">
    <property type="entry name" value="PYP-like sensor domain (PAS domain)"/>
    <property type="match status" value="1"/>
</dbReference>
<dbReference type="CDD" id="cd00130">
    <property type="entry name" value="PAS"/>
    <property type="match status" value="1"/>
</dbReference>
<name>A0A9X0QW43_9PROT</name>
<dbReference type="SMART" id="SM00086">
    <property type="entry name" value="PAC"/>
    <property type="match status" value="1"/>
</dbReference>
<accession>A0A9X0QW43</accession>
<gene>
    <name evidence="3" type="ORF">H7965_06605</name>
</gene>
<dbReference type="PROSITE" id="PS50112">
    <property type="entry name" value="PAS"/>
    <property type="match status" value="1"/>
</dbReference>
<proteinExistence type="predicted"/>
<dbReference type="NCBIfam" id="TIGR00229">
    <property type="entry name" value="sensory_box"/>
    <property type="match status" value="1"/>
</dbReference>
<dbReference type="InterPro" id="IPR000700">
    <property type="entry name" value="PAS-assoc_C"/>
</dbReference>
<dbReference type="InterPro" id="IPR035965">
    <property type="entry name" value="PAS-like_dom_sf"/>
</dbReference>
<organism evidence="3 4">
    <name type="scientific">Siccirubricoccus deserti</name>
    <dbReference type="NCBI Taxonomy" id="2013562"/>
    <lineage>
        <taxon>Bacteria</taxon>
        <taxon>Pseudomonadati</taxon>
        <taxon>Pseudomonadota</taxon>
        <taxon>Alphaproteobacteria</taxon>
        <taxon>Acetobacterales</taxon>
        <taxon>Roseomonadaceae</taxon>
        <taxon>Siccirubricoccus</taxon>
    </lineage>
</organism>
<comment type="caution">
    <text evidence="3">The sequence shown here is derived from an EMBL/GenBank/DDBJ whole genome shotgun (WGS) entry which is preliminary data.</text>
</comment>
<protein>
    <submittedName>
        <fullName evidence="3">PAS domain S-box protein</fullName>
    </submittedName>
</protein>
<dbReference type="InterPro" id="IPR000014">
    <property type="entry name" value="PAS"/>
</dbReference>
<dbReference type="AlphaFoldDB" id="A0A9X0QW43"/>
<evidence type="ECO:0000313" key="4">
    <source>
        <dbReference type="Proteomes" id="UP000600101"/>
    </source>
</evidence>
<keyword evidence="4" id="KW-1185">Reference proteome</keyword>
<evidence type="ECO:0000259" key="2">
    <source>
        <dbReference type="PROSITE" id="PS50113"/>
    </source>
</evidence>
<dbReference type="SMART" id="SM00091">
    <property type="entry name" value="PAS"/>
    <property type="match status" value="1"/>
</dbReference>
<dbReference type="RefSeq" id="WP_186769760.1">
    <property type="nucleotide sequence ID" value="NZ_JACOMF010000005.1"/>
</dbReference>
<reference evidence="3" key="1">
    <citation type="submission" date="2020-08" db="EMBL/GenBank/DDBJ databases">
        <authorList>
            <person name="Hu Y."/>
            <person name="Nguyen S.V."/>
            <person name="Li F."/>
            <person name="Fanning S."/>
        </authorList>
    </citation>
    <scope>NUCLEOTIDE SEQUENCE</scope>
    <source>
        <strain evidence="3">SYSU D8009</strain>
    </source>
</reference>
<evidence type="ECO:0000259" key="1">
    <source>
        <dbReference type="PROSITE" id="PS50112"/>
    </source>
</evidence>
<sequence length="153" mass="16841">MNTPSLPEAALDRLGRAVLATPAEAIIEADPGGLIRFWNPGAERLFGFTAAEALGQSLDLIIPEPQRTRHWTGYHQVMQTGESRYGLGDILAVPGLRRDGSRISLEFTIVPLRGADGRMEGMIAILRDVSRRFEELRQLRRELAALKPQPATG</sequence>